<sequence length="909" mass="94418">MSTNSSSPDQPEWIERLDNADQLGNIAKPGLHAKPGPHDLHGLRATALRVIAKPVQLAAVGMLAVGLVFGGLSGMSNKASATDGAPANPNSNATLCKGQANGAQDTDQNPQSGTETTSPASDTRCAIQGVHTDAMSVYLTDGDSPRLVLKTKADNVYDGADNGVRYDSSASAFVLPDNAKKSSAKMGGSLSFLNKATNNGDFWYIPQTQDLSVLWAGFSTEALEGNPHINGSSKVTMKMEHFHGPGELFMWSNDSFGGIVKQLGSPDAQKDFGFPDTHVLSIPQHEHMNWAFTKPGRYAYTMSATVDVDGKPQTDTQEYVFYVGNGTPDKAPVAVAAENASAVTGSPVELKAAVSSDGFEYPQGWVQFEREDSGALLGYTKVVQGQASLTVHSFAAPGNVPIRATFVPRYAEDADQASGELQVNVTGDALPRALRAVNTLEDTTAGVASVGAIASDQATAPIKLADGRLAGQPVFVDVLRKIDKSHDSDIPMYQRAITGRWVRADDSAAITVPLPAYPGDYQLLVRNADGTQVGSADLNVPTTTGAAPYVPSVPNGNVNGNGGGSGGNGNGGGVIGGNGNAGGNGNGNNANSGGGKQGAGAKGNGGGQASCTSANMFVLDHGHIDIAAYSPSANSMQMVIQEDVTGSHVRRTPSSVMLWLKPGAKTSRGWSVPQTQIQNLIWLGWNNQFLSSREIPVTWTLDKLEGPGSMRIWLDGNLGAPSKTVLDSNGTHIFQMPKNTHTHTHANWDFSAEGYYKITMTYATSLGSDTETIYMTVGNKDPKAMPISCDAVKSAAGGVVTAPPAQNAAGDDKAAADEAAKTAAEKAAEQKNAKEAAAAAAKAKAKEEAAAKALDDALGIDPGSIAGKMSSMFARHPVLSAAAFTVAGGSLAAVATAAPFILRRRVVTP</sequence>
<comment type="caution">
    <text evidence="3">The sequence shown here is derived from an EMBL/GenBank/DDBJ whole genome shotgun (WGS) entry which is preliminary data.</text>
</comment>
<evidence type="ECO:0000256" key="2">
    <source>
        <dbReference type="SAM" id="Phobius"/>
    </source>
</evidence>
<organism evidence="3 4">
    <name type="scientific">Bifidobacterium subtile</name>
    <dbReference type="NCBI Taxonomy" id="77635"/>
    <lineage>
        <taxon>Bacteria</taxon>
        <taxon>Bacillati</taxon>
        <taxon>Actinomycetota</taxon>
        <taxon>Actinomycetes</taxon>
        <taxon>Bifidobacteriales</taxon>
        <taxon>Bifidobacteriaceae</taxon>
        <taxon>Bifidobacterium</taxon>
    </lineage>
</organism>
<evidence type="ECO:0000256" key="1">
    <source>
        <dbReference type="SAM" id="MobiDB-lite"/>
    </source>
</evidence>
<keyword evidence="4" id="KW-1185">Reference proteome</keyword>
<dbReference type="Proteomes" id="UP000029055">
    <property type="component" value="Unassembled WGS sequence"/>
</dbReference>
<reference evidence="3 4" key="1">
    <citation type="submission" date="2014-03" db="EMBL/GenBank/DDBJ databases">
        <title>Genomics of Bifidobacteria.</title>
        <authorList>
            <person name="Ventura M."/>
            <person name="Milani C."/>
            <person name="Lugli G.A."/>
        </authorList>
    </citation>
    <scope>NUCLEOTIDE SEQUENCE [LARGE SCALE GENOMIC DNA]</scope>
    <source>
        <strain evidence="3 4">LMG 11597</strain>
    </source>
</reference>
<evidence type="ECO:0000313" key="4">
    <source>
        <dbReference type="Proteomes" id="UP000029055"/>
    </source>
</evidence>
<dbReference type="Gene3D" id="2.60.40.10">
    <property type="entry name" value="Immunoglobulins"/>
    <property type="match status" value="1"/>
</dbReference>
<keyword evidence="2" id="KW-1133">Transmembrane helix</keyword>
<dbReference type="EMBL" id="JGZR01000016">
    <property type="protein sequence ID" value="KFI98868.1"/>
    <property type="molecule type" value="Genomic_DNA"/>
</dbReference>
<proteinExistence type="predicted"/>
<dbReference type="NCBIfam" id="NF038134">
    <property type="entry name" value="choice_anch_M"/>
    <property type="match status" value="2"/>
</dbReference>
<accession>A0A087DTL8</accession>
<name>A0A087DTL8_9BIFI</name>
<dbReference type="eggNOG" id="COG0803">
    <property type="taxonomic scope" value="Bacteria"/>
</dbReference>
<feature type="compositionally biased region" description="Polar residues" evidence="1">
    <location>
        <begin position="101"/>
        <end position="121"/>
    </location>
</feature>
<dbReference type="STRING" id="77635.BISU_2070"/>
<evidence type="ECO:0000313" key="3">
    <source>
        <dbReference type="EMBL" id="KFI98868.1"/>
    </source>
</evidence>
<keyword evidence="2" id="KW-0472">Membrane</keyword>
<dbReference type="InterPro" id="IPR022435">
    <property type="entry name" value="Surface-anchored_actinobac"/>
</dbReference>
<dbReference type="OrthoDB" id="4424311at2"/>
<dbReference type="InterPro" id="IPR013783">
    <property type="entry name" value="Ig-like_fold"/>
</dbReference>
<dbReference type="NCBIfam" id="TIGR03769">
    <property type="entry name" value="P_ac_wall_RPT"/>
    <property type="match status" value="1"/>
</dbReference>
<feature type="transmembrane region" description="Helical" evidence="2">
    <location>
        <begin position="878"/>
        <end position="902"/>
    </location>
</feature>
<dbReference type="GO" id="GO:0005975">
    <property type="term" value="P:carbohydrate metabolic process"/>
    <property type="evidence" value="ECO:0007669"/>
    <property type="project" value="UniProtKB-ARBA"/>
</dbReference>
<gene>
    <name evidence="3" type="ORF">BISU_2070</name>
</gene>
<dbReference type="RefSeq" id="WP_024463901.1">
    <property type="nucleotide sequence ID" value="NZ_CP062939.1"/>
</dbReference>
<feature type="region of interest" description="Disordered" evidence="1">
    <location>
        <begin position="545"/>
        <end position="565"/>
    </location>
</feature>
<keyword evidence="2" id="KW-0812">Transmembrane</keyword>
<feature type="region of interest" description="Disordered" evidence="1">
    <location>
        <begin position="77"/>
        <end position="124"/>
    </location>
</feature>
<dbReference type="AlphaFoldDB" id="A0A087DTL8"/>
<protein>
    <submittedName>
        <fullName evidence="3">Putative surface-anchored protein</fullName>
    </submittedName>
</protein>